<protein>
    <submittedName>
        <fullName evidence="2">Uncharacterized protein</fullName>
    </submittedName>
</protein>
<accession>A0A1V9ZM26</accession>
<gene>
    <name evidence="2" type="ORF">ACHHYP_07394</name>
</gene>
<evidence type="ECO:0000313" key="2">
    <source>
        <dbReference type="EMBL" id="OQR99039.1"/>
    </source>
</evidence>
<dbReference type="AlphaFoldDB" id="A0A1V9ZM26"/>
<sequence>MGALQSTEEPDAHECHVLSHKEIAAFYEALKASMIKRPGLPRTKPTAAEVRTRLQIHDQKKHALLVPVPAHVPPTGIKIAKAVKAPDARVVSAAEAHVRDLSARVDHDTDALFSAVTAFKATCGTEDDFHDGLAPYARATRLWTGHQYDSAHNLQGLCKVLQKGRDPSGAGAMAAKLAFRETTIVGRLKKLGVACSLASANVPPTAGQVFFNQSVTDHKLLLEKQKEWDEELLHLSLDSSSELRDSVFLDRSVMDTIYNLVALAPFFQGNLIVEAVALAETFWVHPKQFWWTAVHSCVDMDQCELLLWMMADQPLISIRHVVRTCIEVKKLDAAQAMAEHEANAAEKLQLLEMVRRAKNPSTPLSPKAEPVPPDAASKRQSVQSPSAQRI</sequence>
<keyword evidence="3" id="KW-1185">Reference proteome</keyword>
<dbReference type="Gene3D" id="1.10.150.780">
    <property type="entry name" value="Vps16, C-terminal region"/>
    <property type="match status" value="1"/>
</dbReference>
<feature type="region of interest" description="Disordered" evidence="1">
    <location>
        <begin position="359"/>
        <end position="390"/>
    </location>
</feature>
<reference evidence="2 3" key="1">
    <citation type="journal article" date="2014" name="Genome Biol. Evol.">
        <title>The secreted proteins of Achlya hypogyna and Thraustotheca clavata identify the ancestral oomycete secretome and reveal gene acquisitions by horizontal gene transfer.</title>
        <authorList>
            <person name="Misner I."/>
            <person name="Blouin N."/>
            <person name="Leonard G."/>
            <person name="Richards T.A."/>
            <person name="Lane C.E."/>
        </authorList>
    </citation>
    <scope>NUCLEOTIDE SEQUENCE [LARGE SCALE GENOMIC DNA]</scope>
    <source>
        <strain evidence="2 3">ATCC 48635</strain>
    </source>
</reference>
<feature type="compositionally biased region" description="Polar residues" evidence="1">
    <location>
        <begin position="378"/>
        <end position="390"/>
    </location>
</feature>
<organism evidence="2 3">
    <name type="scientific">Achlya hypogyna</name>
    <name type="common">Oomycete</name>
    <name type="synonym">Protoachlya hypogyna</name>
    <dbReference type="NCBI Taxonomy" id="1202772"/>
    <lineage>
        <taxon>Eukaryota</taxon>
        <taxon>Sar</taxon>
        <taxon>Stramenopiles</taxon>
        <taxon>Oomycota</taxon>
        <taxon>Saprolegniomycetes</taxon>
        <taxon>Saprolegniales</taxon>
        <taxon>Achlyaceae</taxon>
        <taxon>Achlya</taxon>
    </lineage>
</organism>
<name>A0A1V9ZM26_ACHHY</name>
<dbReference type="STRING" id="1202772.A0A1V9ZM26"/>
<proteinExistence type="predicted"/>
<evidence type="ECO:0000313" key="3">
    <source>
        <dbReference type="Proteomes" id="UP000243579"/>
    </source>
</evidence>
<evidence type="ECO:0000256" key="1">
    <source>
        <dbReference type="SAM" id="MobiDB-lite"/>
    </source>
</evidence>
<comment type="caution">
    <text evidence="2">The sequence shown here is derived from an EMBL/GenBank/DDBJ whole genome shotgun (WGS) entry which is preliminary data.</text>
</comment>
<dbReference type="Proteomes" id="UP000243579">
    <property type="component" value="Unassembled WGS sequence"/>
</dbReference>
<dbReference type="InterPro" id="IPR038132">
    <property type="entry name" value="Vps16_C_sf"/>
</dbReference>
<dbReference type="OrthoDB" id="74682at2759"/>
<dbReference type="EMBL" id="JNBR01000075">
    <property type="protein sequence ID" value="OQR99039.1"/>
    <property type="molecule type" value="Genomic_DNA"/>
</dbReference>